<proteinExistence type="inferred from homology"/>
<dbReference type="PANTHER" id="PTHR21314">
    <property type="entry name" value="QUEUOSINE 5'-PHOSPHATE N-GLYCOSYLASE_HYDROLASE-RELATED"/>
    <property type="match status" value="1"/>
</dbReference>
<evidence type="ECO:0000313" key="6">
    <source>
        <dbReference type="EMBL" id="MDA0139912.1"/>
    </source>
</evidence>
<evidence type="ECO:0000256" key="5">
    <source>
        <dbReference type="ARBA" id="ARBA00048204"/>
    </source>
</evidence>
<evidence type="ECO:0000313" key="7">
    <source>
        <dbReference type="Proteomes" id="UP001147700"/>
    </source>
</evidence>
<gene>
    <name evidence="6" type="ORF">OJ962_20585</name>
</gene>
<comment type="catalytic activity">
    <reaction evidence="5">
        <text>queuosine 5'-phosphate + H2O = queuine + D-ribose 5-phosphate</text>
        <dbReference type="Rhea" id="RHEA:75387"/>
        <dbReference type="ChEBI" id="CHEBI:15377"/>
        <dbReference type="ChEBI" id="CHEBI:17433"/>
        <dbReference type="ChEBI" id="CHEBI:78346"/>
        <dbReference type="ChEBI" id="CHEBI:194371"/>
    </reaction>
    <physiologicalReaction direction="left-to-right" evidence="5">
        <dbReference type="Rhea" id="RHEA:75388"/>
    </physiologicalReaction>
</comment>
<dbReference type="InterPro" id="IPR019438">
    <property type="entry name" value="Q_salvage"/>
</dbReference>
<protein>
    <recommendedName>
        <fullName evidence="3">Queuosine 5'-phosphate N-glycosylase/hydrolase</fullName>
    </recommendedName>
    <alternativeName>
        <fullName evidence="4">Queuosine-nucleotide N-glycosylase/hydrolase</fullName>
    </alternativeName>
</protein>
<keyword evidence="1" id="KW-0378">Hydrolase</keyword>
<keyword evidence="7" id="KW-1185">Reference proteome</keyword>
<name>A0ABT4RMW3_9ACTN</name>
<comment type="caution">
    <text evidence="6">The sequence shown here is derived from an EMBL/GenBank/DDBJ whole genome shotgun (WGS) entry which is preliminary data.</text>
</comment>
<organism evidence="6 7">
    <name type="scientific">Solirubrobacter deserti</name>
    <dbReference type="NCBI Taxonomy" id="2282478"/>
    <lineage>
        <taxon>Bacteria</taxon>
        <taxon>Bacillati</taxon>
        <taxon>Actinomycetota</taxon>
        <taxon>Thermoleophilia</taxon>
        <taxon>Solirubrobacterales</taxon>
        <taxon>Solirubrobacteraceae</taxon>
        <taxon>Solirubrobacter</taxon>
    </lineage>
</organism>
<evidence type="ECO:0000256" key="4">
    <source>
        <dbReference type="ARBA" id="ARBA00035393"/>
    </source>
</evidence>
<dbReference type="Pfam" id="PF10343">
    <property type="entry name" value="Q_salvage"/>
    <property type="match status" value="1"/>
</dbReference>
<accession>A0ABT4RMW3</accession>
<reference evidence="6" key="1">
    <citation type="submission" date="2022-10" db="EMBL/GenBank/DDBJ databases">
        <title>The WGS of Solirubrobacter sp. CPCC 204708.</title>
        <authorList>
            <person name="Jiang Z."/>
        </authorList>
    </citation>
    <scope>NUCLEOTIDE SEQUENCE</scope>
    <source>
        <strain evidence="6">CPCC 204708</strain>
    </source>
</reference>
<evidence type="ECO:0000256" key="1">
    <source>
        <dbReference type="ARBA" id="ARBA00022801"/>
    </source>
</evidence>
<comment type="similarity">
    <text evidence="2">Belongs to the QNG1 protein family.</text>
</comment>
<dbReference type="EMBL" id="JAPCID010000031">
    <property type="protein sequence ID" value="MDA0139912.1"/>
    <property type="molecule type" value="Genomic_DNA"/>
</dbReference>
<dbReference type="RefSeq" id="WP_202952594.1">
    <property type="nucleotide sequence ID" value="NZ_JAPCID010000031.1"/>
</dbReference>
<dbReference type="PANTHER" id="PTHR21314:SF0">
    <property type="entry name" value="QUEUOSINE 5'-PHOSPHATE N-GLYCOSYLASE_HYDROLASE"/>
    <property type="match status" value="1"/>
</dbReference>
<dbReference type="Proteomes" id="UP001147700">
    <property type="component" value="Unassembled WGS sequence"/>
</dbReference>
<evidence type="ECO:0000256" key="3">
    <source>
        <dbReference type="ARBA" id="ARBA00035306"/>
    </source>
</evidence>
<sequence length="293" mass="32137">MTLTDEIRAKAAWVAEQATHVRIHEDAITDYARELPAVSPPAPDLNGEADDELRAAFSLQLNAINFGSGWFPTLNKPPGLSGFRTVENGLRGHGPWTIEALKHVTREEIAQALGQAADHPLMALFERSLRELGQRVGDSFCVFARSGTAEELATELSTWPTWYDISPYKGKAIPLYKRAQIAAADLALQGLADGRDLHRLTLFADNLVPHVLRLDGILGFDDDLVARIDAEQLIEHDSPEEVEIRACALHAVELLVAAHGSTTATAVDNALWNRGAGARYKARPRHRARTTAY</sequence>
<evidence type="ECO:0000256" key="2">
    <source>
        <dbReference type="ARBA" id="ARBA00035119"/>
    </source>
</evidence>